<dbReference type="GO" id="GO:0005694">
    <property type="term" value="C:chromosome"/>
    <property type="evidence" value="ECO:0007669"/>
    <property type="project" value="UniProtKB-SubCell"/>
</dbReference>
<reference evidence="6" key="2">
    <citation type="submission" date="2025-09" db="UniProtKB">
        <authorList>
            <consortium name="Ensembl"/>
        </authorList>
    </citation>
    <scope>IDENTIFICATION</scope>
</reference>
<feature type="region of interest" description="Disordered" evidence="4">
    <location>
        <begin position="1929"/>
        <end position="2117"/>
    </location>
</feature>
<feature type="compositionally biased region" description="Basic and acidic residues" evidence="4">
    <location>
        <begin position="615"/>
        <end position="628"/>
    </location>
</feature>
<evidence type="ECO:0000313" key="6">
    <source>
        <dbReference type="Ensembl" id="ENSEBUP00000001673.1"/>
    </source>
</evidence>
<feature type="compositionally biased region" description="Basic and acidic residues" evidence="4">
    <location>
        <begin position="855"/>
        <end position="878"/>
    </location>
</feature>
<feature type="compositionally biased region" description="Basic and acidic residues" evidence="4">
    <location>
        <begin position="1932"/>
        <end position="1966"/>
    </location>
</feature>
<keyword evidence="3" id="KW-0158">Chromosome</keyword>
<feature type="compositionally biased region" description="Low complexity" evidence="4">
    <location>
        <begin position="808"/>
        <end position="820"/>
    </location>
</feature>
<feature type="compositionally biased region" description="Polar residues" evidence="4">
    <location>
        <begin position="2062"/>
        <end position="2072"/>
    </location>
</feature>
<dbReference type="PANTHER" id="PTHR47391:SF1">
    <property type="entry name" value="BIORIENTATION OF CHROMOSOMES IN CELL DIVISION 1 LIKE 1"/>
    <property type="match status" value="1"/>
</dbReference>
<name>A0A8C4NFC9_EPTBU</name>
<feature type="compositionally biased region" description="Basic and acidic residues" evidence="4">
    <location>
        <begin position="491"/>
        <end position="504"/>
    </location>
</feature>
<feature type="region of interest" description="Disordered" evidence="4">
    <location>
        <begin position="733"/>
        <end position="989"/>
    </location>
</feature>
<feature type="region of interest" description="Disordered" evidence="4">
    <location>
        <begin position="587"/>
        <end position="629"/>
    </location>
</feature>
<dbReference type="GeneTree" id="ENSGT00940000156198"/>
<feature type="region of interest" description="Disordered" evidence="4">
    <location>
        <begin position="444"/>
        <end position="504"/>
    </location>
</feature>
<feature type="region of interest" description="Disordered" evidence="4">
    <location>
        <begin position="1566"/>
        <end position="1596"/>
    </location>
</feature>
<dbReference type="OMA" id="MPHTHTE"/>
<evidence type="ECO:0000259" key="5">
    <source>
        <dbReference type="Pfam" id="PF05205"/>
    </source>
</evidence>
<feature type="compositionally biased region" description="Polar residues" evidence="4">
    <location>
        <begin position="842"/>
        <end position="853"/>
    </location>
</feature>
<feature type="compositionally biased region" description="Polar residues" evidence="4">
    <location>
        <begin position="1526"/>
        <end position="1538"/>
    </location>
</feature>
<feature type="compositionally biased region" description="Low complexity" evidence="4">
    <location>
        <begin position="880"/>
        <end position="891"/>
    </location>
</feature>
<dbReference type="Pfam" id="PF05205">
    <property type="entry name" value="COMPASS-Shg1"/>
    <property type="match status" value="1"/>
</dbReference>
<sequence>MSLRPSSPSLVENVVDQLKSQGMFDQFRRDCLADVDTRPAYQNLRQRVENFVSNHLASITWSPNLSKNQLRNQLRQTIIQSGVLDVGVDRIVQQVVIPKINCIFRPQVEKVVQDFLGLTQPTRRSDFPPEWKGNGMEQQLDVSMTVASNLGAECDELQGADNGVASLRTEIHGNTSTMDDTTSITEYTTGEVQGNPLADNLSHETLLQADEGKVIEIGKERRGGTSGFLALTPLRLGSESSREVSAIAAVVTEDEESRQNNALEKMTRMSPSSVLASGTLVADDGMNTVLTVPLEGEKVGSGKWRVPGSGTCSTAPVEVRKSDIAKGHAIEEHHQYSKNAAESGQVNISALSSKASFGGKRDRSSSFQLSCPQLAGKKSECSRTGSHERGVEQMLATTSMKSFMEPGYGNGSTEKGIISSDGAEANERFVEELPVKNADLREVRDNEKGSSTCDTAFTGTTSRSGDLKHVSSLPKVKSFAGSASQRRKDKKAKDKVKERERKGMDRKHLTWIEERKLRETLGSSKENVDKDGNEDKIQHIETNSRCDEESNQALIKIKEMAKENLKMAYVLQDSDFDGLSDIAVSSVHTSDLSSFEDMTSTSEDESTIRSASSKGSDDRGDSKADTSKMVRAPYVHKPFLYSKYYSDSDDEETVEKRRQRIAKEKEERLLKRQRNREKLDDKLKHSTTQERIEKSTNIEMGASVDELQIGVMQAPSVKETLKEQKALEKKMAYRQKYKEKRRIVEESTSQSEGQRRKSEHLESADHVKTEKNTKRSRLEEPPTSSDTKKEAQPEPIKHKERNIKKSKCFSYPPYTSCSSSTEEKSDITVKKGGHAQVKIRQKSSLEPCTTSSLVGKHEETRVKVEKVVKKRSDKERKMQSSKSESSASVSSDQKYKSRKRSINQKEGNYETKGLVSCSSQKECHTESKKETSRDNDKKDITKGRKIEEHLKKETPERDIIRDSGKRDEGEDKRTFKKNESSRDIPAACAGQLSLKDEKVITKFAKKQSETMRKSDSSYDAEEVVSTKLGELKQIATDFTRYPKEISKKHNSGHLQQESKEQRHKDSGNGTQNETKTDSEDDIDAADVLSITKGEETACRKICEKMAVDESHPVAPDDLSNIYRVLPNSCSITESTEESNIFLTRESDNAFSVFEKCQEEPSSQASENKCDFKFTETDSCHSCVGAHVEKIKHASLSSKNIEYPSTDGEKQVDTKRIEVGDERRDFVNPKEMSHHLEEPNPRTCQLKTANDENVKPEGKECQVLYETSSFSDKQERTQLCKLDSSKSNVTVKSTGENDGVSLLTSKPCNDIDKVENEIDSVVLTKLDKEFSHHVNPQQQEIPLSSSQARMKTIEESPDTEGSDSSLNPDTSVATTALSESYRGISDDEKQLLSLQMPGIADATSKKPCLKREVVKEAKQFVSGALDSIEKKVDKSFLKDHNVSEVMSTAFSAVTEIKEEYFVPNEKRSTQEFLNDTKCIPAVSKEIGQKSASKGSIVSPMDVPAEEPGCPHIQAQKDVDEPDGPAAATNSEADASDVENNGQWMSTQERNEQTFSEEAKTTGVKLQEGLTQHGVNQQKTYSESDYGFDTPELNISTDVPTSQDEYQIRPSARQSMRKGAVDAKDVPVKAGQVLDSSHTAVPTDCCMHQIASFQFATSKNSRLTFGLHHGSLSTQSGKGQVAIDSAQQLPVSTASHLDKQLISLQSVTQYCTRKRSCLSKVDETEPVCKSNCSSAESQDALELKENYSSSEMVASSAGPDCSEQLKLQARSDIQSEVTCSIDVINDESLDNGVQKYPSLNKPVDEEKRKTLSIVPDDHEMLPFTVSATVEKTEGHSEDKSEFGSGTLLKPFDESQEQALAPVGDINLTEITNLAHVADTDKYDVPENEHKFQPVASSTGEQSKKVISSQTEVANGELECRARMGFPNQSSDVAQVEHELSDSRRITNPESRNTKEVDDDGVTHLDKDLASVSPMPHTHTESGQKIADDVSFPLEVMPVKRHTRSSQETTPVIPCTLRSKQRRMSCPAPSDAAASGRQTRSASIKANELAKTARETRSTTASSLDRATTRSGSSVKHSKERTPSRSGAETRGLKRTAESQESSGRRSGRVSIPPPKKRRR</sequence>
<feature type="compositionally biased region" description="Basic and acidic residues" evidence="4">
    <location>
        <begin position="921"/>
        <end position="982"/>
    </location>
</feature>
<dbReference type="InterPro" id="IPR055264">
    <property type="entry name" value="BOD1/SHG1_dom"/>
</dbReference>
<feature type="domain" description="BOD1/SHG1" evidence="5">
    <location>
        <begin position="14"/>
        <end position="109"/>
    </location>
</feature>
<evidence type="ECO:0000313" key="7">
    <source>
        <dbReference type="Proteomes" id="UP000694388"/>
    </source>
</evidence>
<feature type="region of interest" description="Disordered" evidence="4">
    <location>
        <begin position="1042"/>
        <end position="1085"/>
    </location>
</feature>
<evidence type="ECO:0000256" key="3">
    <source>
        <dbReference type="ARBA" id="ARBA00022454"/>
    </source>
</evidence>
<dbReference type="PANTHER" id="PTHR47391">
    <property type="entry name" value="BIORIENTATION OF CHROMOSOMES IN CELL DIVISION 1 LIKE 1"/>
    <property type="match status" value="1"/>
</dbReference>
<dbReference type="Proteomes" id="UP000694388">
    <property type="component" value="Unplaced"/>
</dbReference>
<feature type="region of interest" description="Disordered" evidence="4">
    <location>
        <begin position="666"/>
        <end position="699"/>
    </location>
</feature>
<feature type="compositionally biased region" description="Basic and acidic residues" evidence="4">
    <location>
        <begin position="1056"/>
        <end position="1066"/>
    </location>
</feature>
<feature type="compositionally biased region" description="Polar residues" evidence="4">
    <location>
        <begin position="1333"/>
        <end position="1348"/>
    </location>
</feature>
<comment type="subcellular location">
    <subcellularLocation>
        <location evidence="1">Chromosome</location>
    </subcellularLocation>
</comment>
<feature type="compositionally biased region" description="Polar residues" evidence="4">
    <location>
        <begin position="449"/>
        <end position="464"/>
    </location>
</feature>
<comment type="similarity">
    <text evidence="2">Belongs to the BOD1 family.</text>
</comment>
<feature type="region of interest" description="Disordered" evidence="4">
    <location>
        <begin position="1501"/>
        <end position="1538"/>
    </location>
</feature>
<keyword evidence="7" id="KW-1185">Reference proteome</keyword>
<evidence type="ECO:0000256" key="4">
    <source>
        <dbReference type="SAM" id="MobiDB-lite"/>
    </source>
</evidence>
<dbReference type="Ensembl" id="ENSEBUT00000002006.1">
    <property type="protein sequence ID" value="ENSEBUP00000001673.1"/>
    <property type="gene ID" value="ENSEBUG00000001389.1"/>
</dbReference>
<protein>
    <recommendedName>
        <fullName evidence="5">BOD1/SHG1 domain-containing protein</fullName>
    </recommendedName>
</protein>
<accession>A0A8C4NFC9</accession>
<feature type="compositionally biased region" description="Basic residues" evidence="4">
    <location>
        <begin position="831"/>
        <end position="841"/>
    </location>
</feature>
<feature type="compositionally biased region" description="Polar residues" evidence="4">
    <location>
        <begin position="587"/>
        <end position="601"/>
    </location>
</feature>
<feature type="region of interest" description="Disordered" evidence="4">
    <location>
        <begin position="1332"/>
        <end position="1369"/>
    </location>
</feature>
<feature type="compositionally biased region" description="Polar residues" evidence="4">
    <location>
        <begin position="1567"/>
        <end position="1581"/>
    </location>
</feature>
<proteinExistence type="inferred from homology"/>
<evidence type="ECO:0000256" key="1">
    <source>
        <dbReference type="ARBA" id="ARBA00004286"/>
    </source>
</evidence>
<organism evidence="6 7">
    <name type="scientific">Eptatretus burgeri</name>
    <name type="common">Inshore hagfish</name>
    <dbReference type="NCBI Taxonomy" id="7764"/>
    <lineage>
        <taxon>Eukaryota</taxon>
        <taxon>Metazoa</taxon>
        <taxon>Chordata</taxon>
        <taxon>Craniata</taxon>
        <taxon>Vertebrata</taxon>
        <taxon>Cyclostomata</taxon>
        <taxon>Myxini</taxon>
        <taxon>Myxiniformes</taxon>
        <taxon>Myxinidae</taxon>
        <taxon>Eptatretinae</taxon>
        <taxon>Eptatretus</taxon>
    </lineage>
</organism>
<reference evidence="6" key="1">
    <citation type="submission" date="2025-08" db="UniProtKB">
        <authorList>
            <consortium name="Ensembl"/>
        </authorList>
    </citation>
    <scope>IDENTIFICATION</scope>
</reference>
<feature type="compositionally biased region" description="Basic residues" evidence="4">
    <location>
        <begin position="798"/>
        <end position="807"/>
    </location>
</feature>
<feature type="compositionally biased region" description="Basic and acidic residues" evidence="4">
    <location>
        <begin position="1975"/>
        <end position="1985"/>
    </location>
</feature>
<feature type="compositionally biased region" description="Basic and acidic residues" evidence="4">
    <location>
        <begin position="666"/>
        <end position="696"/>
    </location>
</feature>
<feature type="compositionally biased region" description="Basic and acidic residues" evidence="4">
    <location>
        <begin position="753"/>
        <end position="797"/>
    </location>
</feature>
<dbReference type="InterPro" id="IPR043244">
    <property type="entry name" value="BOD1L1"/>
</dbReference>
<evidence type="ECO:0000256" key="2">
    <source>
        <dbReference type="ARBA" id="ARBA00008463"/>
    </source>
</evidence>